<organism evidence="1 2">
    <name type="scientific">Mucuna pruriens</name>
    <name type="common">Velvet bean</name>
    <name type="synonym">Dolichos pruriens</name>
    <dbReference type="NCBI Taxonomy" id="157652"/>
    <lineage>
        <taxon>Eukaryota</taxon>
        <taxon>Viridiplantae</taxon>
        <taxon>Streptophyta</taxon>
        <taxon>Embryophyta</taxon>
        <taxon>Tracheophyta</taxon>
        <taxon>Spermatophyta</taxon>
        <taxon>Magnoliopsida</taxon>
        <taxon>eudicotyledons</taxon>
        <taxon>Gunneridae</taxon>
        <taxon>Pentapetalae</taxon>
        <taxon>rosids</taxon>
        <taxon>fabids</taxon>
        <taxon>Fabales</taxon>
        <taxon>Fabaceae</taxon>
        <taxon>Papilionoideae</taxon>
        <taxon>50 kb inversion clade</taxon>
        <taxon>NPAAA clade</taxon>
        <taxon>indigoferoid/millettioid clade</taxon>
        <taxon>Phaseoleae</taxon>
        <taxon>Mucuna</taxon>
    </lineage>
</organism>
<dbReference type="AlphaFoldDB" id="A0A371FD51"/>
<keyword evidence="2" id="KW-1185">Reference proteome</keyword>
<dbReference type="Proteomes" id="UP000257109">
    <property type="component" value="Unassembled WGS sequence"/>
</dbReference>
<feature type="non-terminal residue" evidence="1">
    <location>
        <position position="1"/>
    </location>
</feature>
<evidence type="ECO:0000313" key="1">
    <source>
        <dbReference type="EMBL" id="RDX76221.1"/>
    </source>
</evidence>
<gene>
    <name evidence="1" type="ORF">CR513_43807</name>
</gene>
<dbReference type="EMBL" id="QJKJ01009586">
    <property type="protein sequence ID" value="RDX76221.1"/>
    <property type="molecule type" value="Genomic_DNA"/>
</dbReference>
<accession>A0A371FD51</accession>
<reference evidence="1" key="1">
    <citation type="submission" date="2018-05" db="EMBL/GenBank/DDBJ databases">
        <title>Draft genome of Mucuna pruriens seed.</title>
        <authorList>
            <person name="Nnadi N.E."/>
            <person name="Vos R."/>
            <person name="Hasami M.H."/>
            <person name="Devisetty U.K."/>
            <person name="Aguiy J.C."/>
        </authorList>
    </citation>
    <scope>NUCLEOTIDE SEQUENCE [LARGE SCALE GENOMIC DNA]</scope>
    <source>
        <strain evidence="1">JCA_2017</strain>
    </source>
</reference>
<name>A0A371FD51_MUCPR</name>
<dbReference type="PROSITE" id="PS51257">
    <property type="entry name" value="PROKAR_LIPOPROTEIN"/>
    <property type="match status" value="1"/>
</dbReference>
<sequence>MTCRPKRCQKWHSWMNFLGMSCKDFVKLGMFDFRGLRNRYNIRKEAVVKDTTLAHKDVREKVQASMSMDKTSSSYGHKRKEPTFMAEGPSTDWAEVNNLAKDLKEAELAIITELAVIALELDMATLSIHKDLRNEALVDLDKLSQDEN</sequence>
<proteinExistence type="predicted"/>
<evidence type="ECO:0000313" key="2">
    <source>
        <dbReference type="Proteomes" id="UP000257109"/>
    </source>
</evidence>
<protein>
    <submittedName>
        <fullName evidence="1">Uncharacterized protein</fullName>
    </submittedName>
</protein>
<comment type="caution">
    <text evidence="1">The sequence shown here is derived from an EMBL/GenBank/DDBJ whole genome shotgun (WGS) entry which is preliminary data.</text>
</comment>